<protein>
    <submittedName>
        <fullName evidence="1">Uncharacterized protein</fullName>
    </submittedName>
</protein>
<accession>A0A0M9ACI2</accession>
<dbReference type="Proteomes" id="UP000053105">
    <property type="component" value="Unassembled WGS sequence"/>
</dbReference>
<name>A0A0M9ACI2_9HYME</name>
<evidence type="ECO:0000313" key="2">
    <source>
        <dbReference type="Proteomes" id="UP000053105"/>
    </source>
</evidence>
<dbReference type="EMBL" id="KQ435702">
    <property type="protein sequence ID" value="KOX80349.1"/>
    <property type="molecule type" value="Genomic_DNA"/>
</dbReference>
<organism evidence="1 2">
    <name type="scientific">Melipona quadrifasciata</name>
    <dbReference type="NCBI Taxonomy" id="166423"/>
    <lineage>
        <taxon>Eukaryota</taxon>
        <taxon>Metazoa</taxon>
        <taxon>Ecdysozoa</taxon>
        <taxon>Arthropoda</taxon>
        <taxon>Hexapoda</taxon>
        <taxon>Insecta</taxon>
        <taxon>Pterygota</taxon>
        <taxon>Neoptera</taxon>
        <taxon>Endopterygota</taxon>
        <taxon>Hymenoptera</taxon>
        <taxon>Apocrita</taxon>
        <taxon>Aculeata</taxon>
        <taxon>Apoidea</taxon>
        <taxon>Anthophila</taxon>
        <taxon>Apidae</taxon>
        <taxon>Melipona</taxon>
    </lineage>
</organism>
<dbReference type="AlphaFoldDB" id="A0A0M9ACI2"/>
<keyword evidence="2" id="KW-1185">Reference proteome</keyword>
<proteinExistence type="predicted"/>
<reference evidence="1 2" key="1">
    <citation type="submission" date="2015-07" db="EMBL/GenBank/DDBJ databases">
        <title>The genome of Melipona quadrifasciata.</title>
        <authorList>
            <person name="Pan H."/>
            <person name="Kapheim K."/>
        </authorList>
    </citation>
    <scope>NUCLEOTIDE SEQUENCE [LARGE SCALE GENOMIC DNA]</scope>
    <source>
        <strain evidence="1">0111107301</strain>
        <tissue evidence="1">Whole body</tissue>
    </source>
</reference>
<sequence length="115" mass="12751">MRNSGKTLRTFSSAQQLSPKVLRDVPDVIAKARHGTWECSEQTKILVKDDREAATCLGEWPVKSVCAVKDALTSRVICSNCKEITTGGALPLVIASRVVDSFLRFWFSIAYFAAW</sequence>
<evidence type="ECO:0000313" key="1">
    <source>
        <dbReference type="EMBL" id="KOX80349.1"/>
    </source>
</evidence>
<gene>
    <name evidence="1" type="ORF">WN51_07026</name>
</gene>